<evidence type="ECO:0000259" key="2">
    <source>
        <dbReference type="Pfam" id="PF02771"/>
    </source>
</evidence>
<reference evidence="4 5" key="1">
    <citation type="submission" date="2015-03" db="EMBL/GenBank/DDBJ databases">
        <title>Draft Genome Sequence of Burkholderia andropogonis type strain ICMP2807, isolated from Sorghum bicolor.</title>
        <authorList>
            <person name="Lopes-Santos L."/>
            <person name="Castro D.B."/>
            <person name="Ottoboni L.M."/>
            <person name="Park D."/>
            <person name="Weirc B.S."/>
            <person name="Destefano S.A."/>
        </authorList>
    </citation>
    <scope>NUCLEOTIDE SEQUENCE [LARGE SCALE GENOMIC DNA]</scope>
    <source>
        <strain evidence="4 5">ICMP2807</strain>
    </source>
</reference>
<dbReference type="GO" id="GO:0008470">
    <property type="term" value="F:3-methylbutanoyl-CoA dehydrogenase activity"/>
    <property type="evidence" value="ECO:0007669"/>
    <property type="project" value="TreeGrafter"/>
</dbReference>
<evidence type="ECO:0000313" key="5">
    <source>
        <dbReference type="Proteomes" id="UP000033618"/>
    </source>
</evidence>
<evidence type="ECO:0000313" key="4">
    <source>
        <dbReference type="EMBL" id="KKB63269.1"/>
    </source>
</evidence>
<protein>
    <submittedName>
        <fullName evidence="4">Monooxygenase</fullName>
    </submittedName>
</protein>
<dbReference type="Pfam" id="PF08028">
    <property type="entry name" value="Acyl-CoA_dh_2"/>
    <property type="match status" value="1"/>
</dbReference>
<dbReference type="InterPro" id="IPR046373">
    <property type="entry name" value="Acyl-CoA_Oxase/DH_mid-dom_sf"/>
</dbReference>
<dbReference type="PANTHER" id="PTHR43884:SF12">
    <property type="entry name" value="ISOVALERYL-COA DEHYDROGENASE, MITOCHONDRIAL-RELATED"/>
    <property type="match status" value="1"/>
</dbReference>
<keyword evidence="4" id="KW-0503">Monooxygenase</keyword>
<dbReference type="Gene3D" id="1.20.140.10">
    <property type="entry name" value="Butyryl-CoA Dehydrogenase, subunit A, domain 3"/>
    <property type="match status" value="1"/>
</dbReference>
<sequence>MTQTTVSAWQGRVDEIARALAATARERDIAGGTAKYERDLLRQSDLLTLSIPTSLGGIGADWTSVLSVVRCLARVDSALAHLFGFHHLQLATTQLFGTPTQWASWFEQTVEHRWFWGNALNPLDKGTAATFVEGNAATRDAPHYFFSGIKRFCSGATDSDRLLASAFDDDGRLLIAVLPTMRKGITVQGDWDNIGQRQTDSGSVVFDKVEVLSHELLLEPGPLSTPFATLRPILAQLILANIYLGIGEGALEEARDFTRSRQRPWVTSNVTRWTQDPYVLTHFGDFHVGLLGTRALADQAANAFDLAWTKGASLNETERGATAIAVAAAKVSATRAGLDVASRIFEVTGPSATTNALRMDRFWRNIRVHSLHDPLDYKVRELGEWTLNGTYPTPGFYS</sequence>
<dbReference type="PIRSF" id="PIRSF016578">
    <property type="entry name" value="HsaA"/>
    <property type="match status" value="1"/>
</dbReference>
<gene>
    <name evidence="4" type="ORF">WM40_12205</name>
</gene>
<dbReference type="RefSeq" id="WP_024903147.1">
    <property type="nucleotide sequence ID" value="NZ_CADFGU010000007.1"/>
</dbReference>
<dbReference type="InterPro" id="IPR013107">
    <property type="entry name" value="Acyl-CoA_DH_C"/>
</dbReference>
<dbReference type="GO" id="GO:0050660">
    <property type="term" value="F:flavin adenine dinucleotide binding"/>
    <property type="evidence" value="ECO:0007669"/>
    <property type="project" value="InterPro"/>
</dbReference>
<dbReference type="Proteomes" id="UP000033618">
    <property type="component" value="Unassembled WGS sequence"/>
</dbReference>
<dbReference type="PANTHER" id="PTHR43884">
    <property type="entry name" value="ACYL-COA DEHYDROGENASE"/>
    <property type="match status" value="1"/>
</dbReference>
<dbReference type="OrthoDB" id="571684at2"/>
<dbReference type="InterPro" id="IPR013786">
    <property type="entry name" value="AcylCoA_DH/ox_N"/>
</dbReference>
<name>A0A0F5K076_9BURK</name>
<dbReference type="Pfam" id="PF02771">
    <property type="entry name" value="Acyl-CoA_dh_N"/>
    <property type="match status" value="1"/>
</dbReference>
<accession>A0A0F5K076</accession>
<dbReference type="SUPFAM" id="SSF56645">
    <property type="entry name" value="Acyl-CoA dehydrogenase NM domain-like"/>
    <property type="match status" value="1"/>
</dbReference>
<keyword evidence="1" id="KW-0560">Oxidoreductase</keyword>
<comment type="caution">
    <text evidence="4">The sequence shown here is derived from an EMBL/GenBank/DDBJ whole genome shotgun (WGS) entry which is preliminary data.</text>
</comment>
<dbReference type="Gene3D" id="1.10.540.10">
    <property type="entry name" value="Acyl-CoA dehydrogenase/oxidase, N-terminal domain"/>
    <property type="match status" value="1"/>
</dbReference>
<dbReference type="AlphaFoldDB" id="A0A0F5K076"/>
<feature type="domain" description="Acyl-CoA dehydrogenase/oxidase N-terminal" evidence="2">
    <location>
        <begin position="19"/>
        <end position="110"/>
    </location>
</feature>
<dbReference type="STRING" id="28092.WM40_12205"/>
<evidence type="ECO:0000259" key="3">
    <source>
        <dbReference type="Pfam" id="PF08028"/>
    </source>
</evidence>
<keyword evidence="5" id="KW-1185">Reference proteome</keyword>
<dbReference type="InterPro" id="IPR009100">
    <property type="entry name" value="AcylCoA_DH/oxidase_NM_dom_sf"/>
</dbReference>
<feature type="domain" description="Acyl-CoA dehydrogenase C-terminal" evidence="3">
    <location>
        <begin position="238"/>
        <end position="373"/>
    </location>
</feature>
<dbReference type="Gene3D" id="2.40.110.10">
    <property type="entry name" value="Butyryl-CoA Dehydrogenase, subunit A, domain 2"/>
    <property type="match status" value="1"/>
</dbReference>
<dbReference type="PATRIC" id="fig|28092.6.peg.2871"/>
<dbReference type="GO" id="GO:0006552">
    <property type="term" value="P:L-leucine catabolic process"/>
    <property type="evidence" value="ECO:0007669"/>
    <property type="project" value="TreeGrafter"/>
</dbReference>
<proteinExistence type="predicted"/>
<dbReference type="EMBL" id="LAQU01000011">
    <property type="protein sequence ID" value="KKB63269.1"/>
    <property type="molecule type" value="Genomic_DNA"/>
</dbReference>
<dbReference type="InterPro" id="IPR036250">
    <property type="entry name" value="AcylCo_DH-like_C"/>
</dbReference>
<evidence type="ECO:0000256" key="1">
    <source>
        <dbReference type="ARBA" id="ARBA00023002"/>
    </source>
</evidence>
<dbReference type="InterPro" id="IPR037069">
    <property type="entry name" value="AcylCoA_DH/ox_N_sf"/>
</dbReference>
<dbReference type="GO" id="GO:0004497">
    <property type="term" value="F:monooxygenase activity"/>
    <property type="evidence" value="ECO:0007669"/>
    <property type="project" value="UniProtKB-KW"/>
</dbReference>
<organism evidence="4 5">
    <name type="scientific">Robbsia andropogonis</name>
    <dbReference type="NCBI Taxonomy" id="28092"/>
    <lineage>
        <taxon>Bacteria</taxon>
        <taxon>Pseudomonadati</taxon>
        <taxon>Pseudomonadota</taxon>
        <taxon>Betaproteobacteria</taxon>
        <taxon>Burkholderiales</taxon>
        <taxon>Burkholderiaceae</taxon>
        <taxon>Robbsia</taxon>
    </lineage>
</organism>
<dbReference type="SUPFAM" id="SSF47203">
    <property type="entry name" value="Acyl-CoA dehydrogenase C-terminal domain-like"/>
    <property type="match status" value="1"/>
</dbReference>